<reference evidence="2" key="1">
    <citation type="submission" date="2020-07" db="EMBL/GenBank/DDBJ databases">
        <title>Ethylene signaling mediates host invasion by parasitic plants.</title>
        <authorList>
            <person name="Yoshida S."/>
        </authorList>
    </citation>
    <scope>NUCLEOTIDE SEQUENCE</scope>
    <source>
        <strain evidence="2">Okayama</strain>
    </source>
</reference>
<comment type="caution">
    <text evidence="2">The sequence shown here is derived from an EMBL/GenBank/DDBJ whole genome shotgun (WGS) entry which is preliminary data.</text>
</comment>
<organism evidence="2 3">
    <name type="scientific">Phtheirospermum japonicum</name>
    <dbReference type="NCBI Taxonomy" id="374723"/>
    <lineage>
        <taxon>Eukaryota</taxon>
        <taxon>Viridiplantae</taxon>
        <taxon>Streptophyta</taxon>
        <taxon>Embryophyta</taxon>
        <taxon>Tracheophyta</taxon>
        <taxon>Spermatophyta</taxon>
        <taxon>Magnoliopsida</taxon>
        <taxon>eudicotyledons</taxon>
        <taxon>Gunneridae</taxon>
        <taxon>Pentapetalae</taxon>
        <taxon>asterids</taxon>
        <taxon>lamiids</taxon>
        <taxon>Lamiales</taxon>
        <taxon>Orobanchaceae</taxon>
        <taxon>Orobanchaceae incertae sedis</taxon>
        <taxon>Phtheirospermum</taxon>
    </lineage>
</organism>
<dbReference type="EMBL" id="BMAC01000269">
    <property type="protein sequence ID" value="GFP92142.1"/>
    <property type="molecule type" value="Genomic_DNA"/>
</dbReference>
<feature type="compositionally biased region" description="Basic residues" evidence="1">
    <location>
        <begin position="102"/>
        <end position="114"/>
    </location>
</feature>
<name>A0A830C1U7_9LAMI</name>
<dbReference type="GO" id="GO:0003700">
    <property type="term" value="F:DNA-binding transcription factor activity"/>
    <property type="evidence" value="ECO:0007669"/>
    <property type="project" value="TreeGrafter"/>
</dbReference>
<dbReference type="Proteomes" id="UP000653305">
    <property type="component" value="Unassembled WGS sequence"/>
</dbReference>
<dbReference type="GO" id="GO:0005634">
    <property type="term" value="C:nucleus"/>
    <property type="evidence" value="ECO:0007669"/>
    <property type="project" value="TreeGrafter"/>
</dbReference>
<dbReference type="PANTHER" id="PTHR31100:SF69">
    <property type="entry name" value="AT-HOOK MOTIF NUCLEAR-LOCALIZED PROTEIN 17-RELATED"/>
    <property type="match status" value="1"/>
</dbReference>
<feature type="region of interest" description="Disordered" evidence="1">
    <location>
        <begin position="1"/>
        <end position="58"/>
    </location>
</feature>
<dbReference type="InterPro" id="IPR014476">
    <property type="entry name" value="AHL15-29"/>
</dbReference>
<dbReference type="PANTHER" id="PTHR31100">
    <property type="entry name" value="AT-HOOK MOTIF NUCLEAR-LOCALIZED PROTEIN 15"/>
    <property type="match status" value="1"/>
</dbReference>
<feature type="region of interest" description="Disordered" evidence="1">
    <location>
        <begin position="77"/>
        <end position="114"/>
    </location>
</feature>
<evidence type="ECO:0000313" key="3">
    <source>
        <dbReference type="Proteomes" id="UP000653305"/>
    </source>
</evidence>
<sequence>MSGTTPWASRSRRRRLAATALPSRWSAAPGAPPGSKNRPKPPVIVTRDSPSEPSMSPYVLELPPGVDVIESTARFCRKRGTGPLRAQRERRRRERNPQAAVHHPRRHRNFPRPVRHPFNLRHRLAALQRRRLPSVSGRTPPSLYPWRGRRGRWWGPSGGAVGDCRNDLSHRRHV</sequence>
<dbReference type="AlphaFoldDB" id="A0A830C1U7"/>
<evidence type="ECO:0000256" key="1">
    <source>
        <dbReference type="SAM" id="MobiDB-lite"/>
    </source>
</evidence>
<evidence type="ECO:0000313" key="2">
    <source>
        <dbReference type="EMBL" id="GFP92142.1"/>
    </source>
</evidence>
<accession>A0A830C1U7</accession>
<proteinExistence type="predicted"/>
<dbReference type="GO" id="GO:0003680">
    <property type="term" value="F:minor groove of adenine-thymine-rich DNA binding"/>
    <property type="evidence" value="ECO:0007669"/>
    <property type="project" value="InterPro"/>
</dbReference>
<keyword evidence="3" id="KW-1185">Reference proteome</keyword>
<protein>
    <submittedName>
        <fullName evidence="2">Putative DNA-binding protein escarola</fullName>
    </submittedName>
</protein>
<gene>
    <name evidence="2" type="ORF">PHJA_001358300</name>
</gene>
<keyword evidence="2" id="KW-0238">DNA-binding</keyword>
<dbReference type="OrthoDB" id="782346at2759"/>